<keyword evidence="7 14" id="KW-0489">Methyltransferase</keyword>
<dbReference type="InterPro" id="IPR006027">
    <property type="entry name" value="NusB_RsmB_TIM44"/>
</dbReference>
<dbReference type="NCBIfam" id="NF011494">
    <property type="entry name" value="PRK14902.1"/>
    <property type="match status" value="1"/>
</dbReference>
<keyword evidence="9 14" id="KW-0949">S-adenosyl-L-methionine</keyword>
<dbReference type="InterPro" id="IPR029063">
    <property type="entry name" value="SAM-dependent_MTases_sf"/>
</dbReference>
<gene>
    <name evidence="16" type="primary">rsmB</name>
    <name evidence="16" type="ORF">GJU41_06510</name>
</gene>
<dbReference type="AlphaFoldDB" id="A0A6I2M6W1"/>
<dbReference type="InterPro" id="IPR049560">
    <property type="entry name" value="MeTrfase_RsmB-F_NOP2_cat"/>
</dbReference>
<keyword evidence="17" id="KW-1185">Reference proteome</keyword>
<evidence type="ECO:0000256" key="6">
    <source>
        <dbReference type="ARBA" id="ARBA00022552"/>
    </source>
</evidence>
<sequence length="448" mass="50444">MKKTNNVREVALETLLTIEKNQAYSHLLLNSMIKKNNVKEIDIPLLTEMVYGTLQRKDTIDFYLAPFLKNAKKTEQWVMNLLRLSVYQMVYLDRVPERAVLFEAVEIAKSRGHKGIASFVNGILRSLQREGVPSFDSIKDDAKRIAVETSHPLWLVQRWISQLGTCETRKMCEANITAPSVTARVNQMKQSPEELMDMLKRKGIQTEKGDLTEDAIKSLKGNLAQTEEFKKGCFTIQDESSMLVARTLGLQKGDSVLDACAAPGGKSTHIAEILENTGSVHSLDLHEHKVKLIKEQAERLHLSNIETEALDSRKAHTRFKNGQFDKILVDAPCSGFGVIRRKPDIKYSKTEEDVGRLSEIQLAILSSVAPLLKKDGTLIYSTCTIDHEENGQVVQAFLEKHSDYELDHSLIDRLPQPAKPFAADGQLQILPHYFGTDGFYIASLRKKV</sequence>
<dbReference type="PROSITE" id="PS01153">
    <property type="entry name" value="NOL1_NOP2_SUN"/>
    <property type="match status" value="1"/>
</dbReference>
<evidence type="ECO:0000256" key="11">
    <source>
        <dbReference type="ARBA" id="ARBA00030399"/>
    </source>
</evidence>
<evidence type="ECO:0000313" key="16">
    <source>
        <dbReference type="EMBL" id="MRX53619.1"/>
    </source>
</evidence>
<dbReference type="Gene3D" id="3.30.70.1170">
    <property type="entry name" value="Sun protein, domain 3"/>
    <property type="match status" value="1"/>
</dbReference>
<dbReference type="PROSITE" id="PS51686">
    <property type="entry name" value="SAM_MT_RSMB_NOP"/>
    <property type="match status" value="1"/>
</dbReference>
<dbReference type="Pfam" id="PF01029">
    <property type="entry name" value="NusB"/>
    <property type="match status" value="1"/>
</dbReference>
<reference evidence="16 17" key="1">
    <citation type="submission" date="2019-11" db="EMBL/GenBank/DDBJ databases">
        <title>Bacillus idriensis genome.</title>
        <authorList>
            <person name="Konopka E.N."/>
            <person name="Newman J.D."/>
        </authorList>
    </citation>
    <scope>NUCLEOTIDE SEQUENCE [LARGE SCALE GENOMIC DNA]</scope>
    <source>
        <strain evidence="16 17">DSM 19097</strain>
    </source>
</reference>
<feature type="binding site" evidence="14">
    <location>
        <begin position="260"/>
        <end position="266"/>
    </location>
    <ligand>
        <name>S-adenosyl-L-methionine</name>
        <dbReference type="ChEBI" id="CHEBI:59789"/>
    </ligand>
</feature>
<dbReference type="FunFam" id="1.10.940.10:FF:000006">
    <property type="entry name" value="16S rRNA (Cytosine(967)-C(5))-methyltransferase RsmB"/>
    <property type="match status" value="1"/>
</dbReference>
<dbReference type="PRINTS" id="PR02008">
    <property type="entry name" value="RCMTFAMILY"/>
</dbReference>
<feature type="binding site" evidence="14">
    <location>
        <position position="284"/>
    </location>
    <ligand>
        <name>S-adenosyl-L-methionine</name>
        <dbReference type="ChEBI" id="CHEBI:59789"/>
    </ligand>
</feature>
<evidence type="ECO:0000256" key="5">
    <source>
        <dbReference type="ARBA" id="ARBA00022490"/>
    </source>
</evidence>
<feature type="binding site" evidence="14">
    <location>
        <position position="311"/>
    </location>
    <ligand>
        <name>S-adenosyl-L-methionine</name>
        <dbReference type="ChEBI" id="CHEBI:59789"/>
    </ligand>
</feature>
<dbReference type="Pfam" id="PF01189">
    <property type="entry name" value="Methyltr_RsmB-F"/>
    <property type="match status" value="1"/>
</dbReference>
<comment type="subcellular location">
    <subcellularLocation>
        <location evidence="2">Cytoplasm</location>
    </subcellularLocation>
</comment>
<evidence type="ECO:0000256" key="9">
    <source>
        <dbReference type="ARBA" id="ARBA00022691"/>
    </source>
</evidence>
<dbReference type="CDD" id="cd02440">
    <property type="entry name" value="AdoMet_MTases"/>
    <property type="match status" value="1"/>
</dbReference>
<dbReference type="PANTHER" id="PTHR22807:SF53">
    <property type="entry name" value="RIBOSOMAL RNA SMALL SUBUNIT METHYLTRANSFERASE B-RELATED"/>
    <property type="match status" value="1"/>
</dbReference>
<evidence type="ECO:0000256" key="14">
    <source>
        <dbReference type="PROSITE-ProRule" id="PRU01023"/>
    </source>
</evidence>
<evidence type="ECO:0000259" key="15">
    <source>
        <dbReference type="PROSITE" id="PS51686"/>
    </source>
</evidence>
<proteinExistence type="inferred from homology"/>
<keyword evidence="6" id="KW-0698">rRNA processing</keyword>
<comment type="function">
    <text evidence="1">Specifically methylates the cytosine at position 967 (m5C967) of 16S rRNA.</text>
</comment>
<dbReference type="GO" id="GO:0005737">
    <property type="term" value="C:cytoplasm"/>
    <property type="evidence" value="ECO:0007669"/>
    <property type="project" value="UniProtKB-SubCell"/>
</dbReference>
<dbReference type="EC" id="2.1.1.176" evidence="4"/>
<dbReference type="FunFam" id="3.30.70.1170:FF:000003">
    <property type="entry name" value="16S rRNA (Cytosine(967)-C(5))-methyltransferase RsmB"/>
    <property type="match status" value="1"/>
</dbReference>
<dbReference type="RefSeq" id="WP_154318185.1">
    <property type="nucleotide sequence ID" value="NZ_CAJFZX010000003.1"/>
</dbReference>
<dbReference type="PANTHER" id="PTHR22807">
    <property type="entry name" value="NOP2 YEAST -RELATED NOL1/NOP2/FMU SUN DOMAIN-CONTAINING"/>
    <property type="match status" value="1"/>
</dbReference>
<keyword evidence="10 14" id="KW-0694">RNA-binding</keyword>
<keyword evidence="5" id="KW-0963">Cytoplasm</keyword>
<comment type="similarity">
    <text evidence="3 14">Belongs to the class I-like SAM-binding methyltransferase superfamily. RsmB/NOP family.</text>
</comment>
<dbReference type="GO" id="GO:0008649">
    <property type="term" value="F:rRNA methyltransferase activity"/>
    <property type="evidence" value="ECO:0007669"/>
    <property type="project" value="InterPro"/>
</dbReference>
<dbReference type="InterPro" id="IPR054728">
    <property type="entry name" value="RsmB-like_ferredoxin"/>
</dbReference>
<comment type="catalytic activity">
    <reaction evidence="13">
        <text>cytidine(967) in 16S rRNA + S-adenosyl-L-methionine = 5-methylcytidine(967) in 16S rRNA + S-adenosyl-L-homocysteine + H(+)</text>
        <dbReference type="Rhea" id="RHEA:42748"/>
        <dbReference type="Rhea" id="RHEA-COMP:10219"/>
        <dbReference type="Rhea" id="RHEA-COMP:10220"/>
        <dbReference type="ChEBI" id="CHEBI:15378"/>
        <dbReference type="ChEBI" id="CHEBI:57856"/>
        <dbReference type="ChEBI" id="CHEBI:59789"/>
        <dbReference type="ChEBI" id="CHEBI:74483"/>
        <dbReference type="ChEBI" id="CHEBI:82748"/>
        <dbReference type="EC" id="2.1.1.176"/>
    </reaction>
</comment>
<comment type="caution">
    <text evidence="16">The sequence shown here is derived from an EMBL/GenBank/DDBJ whole genome shotgun (WGS) entry which is preliminary data.</text>
</comment>
<dbReference type="EMBL" id="WKKF01000001">
    <property type="protein sequence ID" value="MRX53619.1"/>
    <property type="molecule type" value="Genomic_DNA"/>
</dbReference>
<evidence type="ECO:0000256" key="8">
    <source>
        <dbReference type="ARBA" id="ARBA00022679"/>
    </source>
</evidence>
<evidence type="ECO:0000313" key="17">
    <source>
        <dbReference type="Proteomes" id="UP000441585"/>
    </source>
</evidence>
<evidence type="ECO:0000256" key="1">
    <source>
        <dbReference type="ARBA" id="ARBA00002724"/>
    </source>
</evidence>
<evidence type="ECO:0000256" key="12">
    <source>
        <dbReference type="ARBA" id="ARBA00031088"/>
    </source>
</evidence>
<evidence type="ECO:0000256" key="10">
    <source>
        <dbReference type="ARBA" id="ARBA00022884"/>
    </source>
</evidence>
<dbReference type="InterPro" id="IPR023267">
    <property type="entry name" value="RCMT"/>
</dbReference>
<dbReference type="InterPro" id="IPR001678">
    <property type="entry name" value="MeTrfase_RsmB-F_NOP2_dom"/>
</dbReference>
<feature type="active site" description="Nucleophile" evidence="14">
    <location>
        <position position="383"/>
    </location>
</feature>
<dbReference type="GO" id="GO:0006355">
    <property type="term" value="P:regulation of DNA-templated transcription"/>
    <property type="evidence" value="ECO:0007669"/>
    <property type="project" value="InterPro"/>
</dbReference>
<accession>A0A6I2M6W1</accession>
<feature type="binding site" evidence="14">
    <location>
        <position position="330"/>
    </location>
    <ligand>
        <name>S-adenosyl-L-methionine</name>
        <dbReference type="ChEBI" id="CHEBI:59789"/>
    </ligand>
</feature>
<evidence type="ECO:0000256" key="2">
    <source>
        <dbReference type="ARBA" id="ARBA00004496"/>
    </source>
</evidence>
<dbReference type="Proteomes" id="UP000441585">
    <property type="component" value="Unassembled WGS sequence"/>
</dbReference>
<evidence type="ECO:0000256" key="4">
    <source>
        <dbReference type="ARBA" id="ARBA00012140"/>
    </source>
</evidence>
<evidence type="ECO:0000256" key="7">
    <source>
        <dbReference type="ARBA" id="ARBA00022603"/>
    </source>
</evidence>
<dbReference type="GO" id="GO:0003723">
    <property type="term" value="F:RNA binding"/>
    <property type="evidence" value="ECO:0007669"/>
    <property type="project" value="UniProtKB-UniRule"/>
</dbReference>
<name>A0A6I2M6W1_9BACI</name>
<dbReference type="InterPro" id="IPR018314">
    <property type="entry name" value="RsmB/NOL1/NOP2-like_CS"/>
</dbReference>
<dbReference type="Pfam" id="PF22458">
    <property type="entry name" value="RsmF-B_ferredox"/>
    <property type="match status" value="1"/>
</dbReference>
<dbReference type="SUPFAM" id="SSF48013">
    <property type="entry name" value="NusB-like"/>
    <property type="match status" value="1"/>
</dbReference>
<dbReference type="Gene3D" id="3.40.50.150">
    <property type="entry name" value="Vaccinia Virus protein VP39"/>
    <property type="match status" value="1"/>
</dbReference>
<dbReference type="InterPro" id="IPR004573">
    <property type="entry name" value="rRNA_ssu_MeTfrase_B"/>
</dbReference>
<organism evidence="16 17">
    <name type="scientific">Metabacillus idriensis</name>
    <dbReference type="NCBI Taxonomy" id="324768"/>
    <lineage>
        <taxon>Bacteria</taxon>
        <taxon>Bacillati</taxon>
        <taxon>Bacillota</taxon>
        <taxon>Bacilli</taxon>
        <taxon>Bacillales</taxon>
        <taxon>Bacillaceae</taxon>
        <taxon>Metabacillus</taxon>
    </lineage>
</organism>
<dbReference type="SUPFAM" id="SSF53335">
    <property type="entry name" value="S-adenosyl-L-methionine-dependent methyltransferases"/>
    <property type="match status" value="1"/>
</dbReference>
<keyword evidence="8 14" id="KW-0808">Transferase</keyword>
<dbReference type="NCBIfam" id="TIGR00563">
    <property type="entry name" value="rsmB"/>
    <property type="match status" value="1"/>
</dbReference>
<dbReference type="FunFam" id="3.40.50.150:FF:000022">
    <property type="entry name" value="Ribosomal RNA small subunit methyltransferase B"/>
    <property type="match status" value="1"/>
</dbReference>
<evidence type="ECO:0000256" key="13">
    <source>
        <dbReference type="ARBA" id="ARBA00047283"/>
    </source>
</evidence>
<feature type="domain" description="SAM-dependent MTase RsmB/NOP-type" evidence="15">
    <location>
        <begin position="171"/>
        <end position="447"/>
    </location>
</feature>
<dbReference type="Gene3D" id="1.10.940.10">
    <property type="entry name" value="NusB-like"/>
    <property type="match status" value="1"/>
</dbReference>
<dbReference type="InterPro" id="IPR035926">
    <property type="entry name" value="NusB-like_sf"/>
</dbReference>
<protein>
    <recommendedName>
        <fullName evidence="4">16S rRNA (cytosine(967)-C(5))-methyltransferase</fullName>
        <ecNumber evidence="4">2.1.1.176</ecNumber>
    </recommendedName>
    <alternativeName>
        <fullName evidence="11">16S rRNA m5C967 methyltransferase</fullName>
    </alternativeName>
    <alternativeName>
        <fullName evidence="12">rRNA (cytosine-C(5)-)-methyltransferase RsmB</fullName>
    </alternativeName>
</protein>
<evidence type="ECO:0000256" key="3">
    <source>
        <dbReference type="ARBA" id="ARBA00007494"/>
    </source>
</evidence>